<dbReference type="RefSeq" id="XP_010230384.1">
    <property type="nucleotide sequence ID" value="XM_010232082.3"/>
</dbReference>
<evidence type="ECO:0000256" key="5">
    <source>
        <dbReference type="ARBA" id="ARBA00023034"/>
    </source>
</evidence>
<keyword evidence="6" id="KW-0325">Glycoprotein</keyword>
<feature type="domain" description="Glycosyltransferase 61 catalytic" evidence="9">
    <location>
        <begin position="379"/>
        <end position="565"/>
    </location>
</feature>
<feature type="region of interest" description="Disordered" evidence="7">
    <location>
        <begin position="257"/>
        <end position="276"/>
    </location>
</feature>
<evidence type="ECO:0000256" key="8">
    <source>
        <dbReference type="SAM" id="Phobius"/>
    </source>
</evidence>
<dbReference type="GeneID" id="100828889"/>
<reference evidence="11" key="3">
    <citation type="submission" date="2018-08" db="UniProtKB">
        <authorList>
            <consortium name="EnsemblPlants"/>
        </authorList>
    </citation>
    <scope>IDENTIFICATION</scope>
    <source>
        <strain evidence="11">cv. Bd21</strain>
    </source>
</reference>
<dbReference type="OMA" id="ACTERHE"/>
<evidence type="ECO:0000256" key="4">
    <source>
        <dbReference type="ARBA" id="ARBA00022679"/>
    </source>
</evidence>
<dbReference type="InterPro" id="IPR049625">
    <property type="entry name" value="Glyco_transf_61_cat"/>
</dbReference>
<name>I1HBG6_BRADI</name>
<comment type="pathway">
    <text evidence="2">Glycan metabolism.</text>
</comment>
<keyword evidence="4" id="KW-0808">Transferase</keyword>
<keyword evidence="12" id="KW-1185">Reference proteome</keyword>
<dbReference type="KEGG" id="bdi:100828889"/>
<sequence>MEGGGKMGYGGGGGQHETARLLKALSRTVEPRNFGIGLVAGFLLVTCAYFSTANFDAIHIALMPSKNGIGSPLTAFDGSGHRLGPDLGAQDPEDALSKQGSKAEVLDTDDEFSRKMNLPASSGPDASMGDTGKEGEAFPGAPPNATAEGGGTLLPPLSSPEESTNSTQEQGVLEDEELQVQDAMAAAAANASKKISGGSNGSSSPASVIQSDPATIPAPAQQIPTPQLEVKAPPVEQIPPTPVQQQEVKATPVQLIPPTPEVKQTGSSSSEAAAARRRPWKPLCDFASNRRIDWCELDGDVRVHGANGTVTLVDAAMAAEEWRVKPYPRKADASAMRFVREITVRSTPPNSANAAPACTERHEGVPALVFSDRGYTGNYFHAYTDVILPLFLTARQYSGEVQFMVSDFQMWWIGKFMPVFKSLSNYPLIDLAADSRVHCFKHVQVGLTCHADFSIDPSRSPNGYSMVDFTKFMRQTYKLPRDLAAPINGARPRLLIIARARTRRFDNLAEIVRGAEKVGFEAVVSEGDHEVAPFAELSNTCDVMLGVHGAGLTNMIFLPTGGAVIQVVPLGGLEFVAGYFRGPAADMGLRYLEYRIAPAESSLSEQYPPDHPVFTDPEGVKSKGWDSLKEAYLDKQDVKLDMRRFRPLLKKAFAHVRANKKLQ</sequence>
<comment type="subcellular location">
    <subcellularLocation>
        <location evidence="1">Golgi apparatus membrane</location>
        <topology evidence="1">Single-pass type II membrane protein</topology>
    </subcellularLocation>
</comment>
<protein>
    <recommendedName>
        <fullName evidence="9">Glycosyltransferase 61 catalytic domain-containing protein</fullName>
    </recommendedName>
</protein>
<keyword evidence="5" id="KW-0333">Golgi apparatus</keyword>
<evidence type="ECO:0000256" key="3">
    <source>
        <dbReference type="ARBA" id="ARBA00022676"/>
    </source>
</evidence>
<keyword evidence="8" id="KW-0812">Transmembrane</keyword>
<dbReference type="eggNOG" id="KOG4698">
    <property type="taxonomic scope" value="Eukaryota"/>
</dbReference>
<organism evidence="10">
    <name type="scientific">Brachypodium distachyon</name>
    <name type="common">Purple false brome</name>
    <name type="synonym">Trachynia distachya</name>
    <dbReference type="NCBI Taxonomy" id="15368"/>
    <lineage>
        <taxon>Eukaryota</taxon>
        <taxon>Viridiplantae</taxon>
        <taxon>Streptophyta</taxon>
        <taxon>Embryophyta</taxon>
        <taxon>Tracheophyta</taxon>
        <taxon>Spermatophyta</taxon>
        <taxon>Magnoliopsida</taxon>
        <taxon>Liliopsida</taxon>
        <taxon>Poales</taxon>
        <taxon>Poaceae</taxon>
        <taxon>BOP clade</taxon>
        <taxon>Pooideae</taxon>
        <taxon>Stipodae</taxon>
        <taxon>Brachypodieae</taxon>
        <taxon>Brachypodium</taxon>
    </lineage>
</organism>
<dbReference type="Gramene" id="KQK02444">
    <property type="protein sequence ID" value="KQK02444"/>
    <property type="gene ID" value="BRADI_2g01480v3"/>
</dbReference>
<evidence type="ECO:0000259" key="9">
    <source>
        <dbReference type="Pfam" id="PF04577"/>
    </source>
</evidence>
<keyword evidence="8" id="KW-1133">Transmembrane helix</keyword>
<dbReference type="HOGENOM" id="CLU_016869_3_1_1"/>
<keyword evidence="3" id="KW-0328">Glycosyltransferase</keyword>
<dbReference type="AlphaFoldDB" id="I1HBG6"/>
<feature type="region of interest" description="Disordered" evidence="7">
    <location>
        <begin position="191"/>
        <end position="220"/>
    </location>
</feature>
<dbReference type="PANTHER" id="PTHR20961:SF144">
    <property type="entry name" value="OS01G0119100 PROTEIN"/>
    <property type="match status" value="1"/>
</dbReference>
<dbReference type="Pfam" id="PF04577">
    <property type="entry name" value="Glyco_transf_61"/>
    <property type="match status" value="1"/>
</dbReference>
<proteinExistence type="predicted"/>
<reference evidence="10" key="2">
    <citation type="submission" date="2017-06" db="EMBL/GenBank/DDBJ databases">
        <title>WGS assembly of Brachypodium distachyon.</title>
        <authorList>
            <consortium name="The International Brachypodium Initiative"/>
            <person name="Lucas S."/>
            <person name="Harmon-Smith M."/>
            <person name="Lail K."/>
            <person name="Tice H."/>
            <person name="Grimwood J."/>
            <person name="Bruce D."/>
            <person name="Barry K."/>
            <person name="Shu S."/>
            <person name="Lindquist E."/>
            <person name="Wang M."/>
            <person name="Pitluck S."/>
            <person name="Vogel J.P."/>
            <person name="Garvin D.F."/>
            <person name="Mockler T.C."/>
            <person name="Schmutz J."/>
            <person name="Rokhsar D."/>
            <person name="Bevan M.W."/>
        </authorList>
    </citation>
    <scope>NUCLEOTIDE SEQUENCE</scope>
    <source>
        <strain evidence="10">Bd21</strain>
    </source>
</reference>
<dbReference type="Proteomes" id="UP000008810">
    <property type="component" value="Chromosome 2"/>
</dbReference>
<dbReference type="PANTHER" id="PTHR20961">
    <property type="entry name" value="GLYCOSYLTRANSFERASE"/>
    <property type="match status" value="1"/>
</dbReference>
<evidence type="ECO:0000256" key="6">
    <source>
        <dbReference type="ARBA" id="ARBA00023180"/>
    </source>
</evidence>
<gene>
    <name evidence="11" type="primary">LOC100828889</name>
    <name evidence="10" type="ORF">BRADI_2g01480v3</name>
</gene>
<evidence type="ECO:0000313" key="11">
    <source>
        <dbReference type="EnsemblPlants" id="KQK02444"/>
    </source>
</evidence>
<dbReference type="EnsemblPlants" id="KQK02444">
    <property type="protein sequence ID" value="KQK02444"/>
    <property type="gene ID" value="BRADI_2g01480v3"/>
</dbReference>
<dbReference type="GO" id="GO:0000139">
    <property type="term" value="C:Golgi membrane"/>
    <property type="evidence" value="ECO:0007669"/>
    <property type="project" value="UniProtKB-SubCell"/>
</dbReference>
<dbReference type="GO" id="GO:0016763">
    <property type="term" value="F:pentosyltransferase activity"/>
    <property type="evidence" value="ECO:0007669"/>
    <property type="project" value="UniProtKB-ARBA"/>
</dbReference>
<evidence type="ECO:0000256" key="7">
    <source>
        <dbReference type="SAM" id="MobiDB-lite"/>
    </source>
</evidence>
<keyword evidence="8" id="KW-0472">Membrane</keyword>
<evidence type="ECO:0000313" key="10">
    <source>
        <dbReference type="EMBL" id="KQK02444.1"/>
    </source>
</evidence>
<dbReference type="FunCoup" id="I1HBG6">
    <property type="interactions" value="97"/>
</dbReference>
<dbReference type="OrthoDB" id="529273at2759"/>
<accession>I1HBG6</accession>
<dbReference type="EMBL" id="CM000881">
    <property type="protein sequence ID" value="KQK02444.1"/>
    <property type="molecule type" value="Genomic_DNA"/>
</dbReference>
<feature type="compositionally biased region" description="Polar residues" evidence="7">
    <location>
        <begin position="160"/>
        <end position="170"/>
    </location>
</feature>
<evidence type="ECO:0000256" key="1">
    <source>
        <dbReference type="ARBA" id="ARBA00004323"/>
    </source>
</evidence>
<evidence type="ECO:0000256" key="2">
    <source>
        <dbReference type="ARBA" id="ARBA00004881"/>
    </source>
</evidence>
<evidence type="ECO:0000313" key="12">
    <source>
        <dbReference type="Proteomes" id="UP000008810"/>
    </source>
</evidence>
<reference evidence="10 11" key="1">
    <citation type="journal article" date="2010" name="Nature">
        <title>Genome sequencing and analysis of the model grass Brachypodium distachyon.</title>
        <authorList>
            <consortium name="International Brachypodium Initiative"/>
        </authorList>
    </citation>
    <scope>NUCLEOTIDE SEQUENCE [LARGE SCALE GENOMIC DNA]</scope>
    <source>
        <strain evidence="10 11">Bd21</strain>
    </source>
</reference>
<dbReference type="GO" id="GO:0016757">
    <property type="term" value="F:glycosyltransferase activity"/>
    <property type="evidence" value="ECO:0000318"/>
    <property type="project" value="GO_Central"/>
</dbReference>
<feature type="region of interest" description="Disordered" evidence="7">
    <location>
        <begin position="76"/>
        <end position="173"/>
    </location>
</feature>
<dbReference type="InterPro" id="IPR007657">
    <property type="entry name" value="Glycosyltransferase_61"/>
</dbReference>
<feature type="transmembrane region" description="Helical" evidence="8">
    <location>
        <begin position="33"/>
        <end position="51"/>
    </location>
</feature>